<organism evidence="1 2">
    <name type="scientific">Araneus ventricosus</name>
    <name type="common">Orbweaver spider</name>
    <name type="synonym">Epeira ventricosa</name>
    <dbReference type="NCBI Taxonomy" id="182803"/>
    <lineage>
        <taxon>Eukaryota</taxon>
        <taxon>Metazoa</taxon>
        <taxon>Ecdysozoa</taxon>
        <taxon>Arthropoda</taxon>
        <taxon>Chelicerata</taxon>
        <taxon>Arachnida</taxon>
        <taxon>Araneae</taxon>
        <taxon>Araneomorphae</taxon>
        <taxon>Entelegynae</taxon>
        <taxon>Araneoidea</taxon>
        <taxon>Araneidae</taxon>
        <taxon>Araneus</taxon>
    </lineage>
</organism>
<keyword evidence="2" id="KW-1185">Reference proteome</keyword>
<accession>A0A4Y2MEJ5</accession>
<dbReference type="EMBL" id="BGPR01007199">
    <property type="protein sequence ID" value="GBN25059.1"/>
    <property type="molecule type" value="Genomic_DNA"/>
</dbReference>
<dbReference type="AlphaFoldDB" id="A0A4Y2MEJ5"/>
<sequence>MTGMAPELAPPPLSKLPRYTSGRAFGNCELFNAQQAPYTTRRSFEGNRVSSLEPSGLKAFTFPIGHYPLLQLQVSWHPQIPLLGFRLLELRQFFRKKVCFTWPILPDRDEKRNMVTSKVS</sequence>
<comment type="caution">
    <text evidence="1">The sequence shown here is derived from an EMBL/GenBank/DDBJ whole genome shotgun (WGS) entry which is preliminary data.</text>
</comment>
<gene>
    <name evidence="1" type="ORF">AVEN_65058_1</name>
</gene>
<dbReference type="Proteomes" id="UP000499080">
    <property type="component" value="Unassembled WGS sequence"/>
</dbReference>
<evidence type="ECO:0000313" key="1">
    <source>
        <dbReference type="EMBL" id="GBN25059.1"/>
    </source>
</evidence>
<proteinExistence type="predicted"/>
<reference evidence="1 2" key="1">
    <citation type="journal article" date="2019" name="Sci. Rep.">
        <title>Orb-weaving spider Araneus ventricosus genome elucidates the spidroin gene catalogue.</title>
        <authorList>
            <person name="Kono N."/>
            <person name="Nakamura H."/>
            <person name="Ohtoshi R."/>
            <person name="Moran D.A.P."/>
            <person name="Shinohara A."/>
            <person name="Yoshida Y."/>
            <person name="Fujiwara M."/>
            <person name="Mori M."/>
            <person name="Tomita M."/>
            <person name="Arakawa K."/>
        </authorList>
    </citation>
    <scope>NUCLEOTIDE SEQUENCE [LARGE SCALE GENOMIC DNA]</scope>
</reference>
<protein>
    <submittedName>
        <fullName evidence="1">Uncharacterized protein</fullName>
    </submittedName>
</protein>
<name>A0A4Y2MEJ5_ARAVE</name>
<evidence type="ECO:0000313" key="2">
    <source>
        <dbReference type="Proteomes" id="UP000499080"/>
    </source>
</evidence>